<dbReference type="PROSITE" id="PS01334">
    <property type="entry name" value="PYRASE_CYS"/>
    <property type="match status" value="1"/>
</dbReference>
<comment type="function">
    <text evidence="2 9">Removes 5-oxoproline from various penultimate amino acid residues except L-proline.</text>
</comment>
<dbReference type="Proteomes" id="UP000265489">
    <property type="component" value="Unassembled WGS sequence"/>
</dbReference>
<dbReference type="GO" id="GO:0016920">
    <property type="term" value="F:pyroglutamyl-peptidase activity"/>
    <property type="evidence" value="ECO:0007669"/>
    <property type="project" value="UniProtKB-UniRule"/>
</dbReference>
<gene>
    <name evidence="9 11" type="primary">pcp</name>
    <name evidence="11" type="ORF">DWW32_04320</name>
</gene>
<evidence type="ECO:0000313" key="11">
    <source>
        <dbReference type="EMBL" id="RGU92646.1"/>
    </source>
</evidence>
<protein>
    <recommendedName>
        <fullName evidence="9">Pyrrolidone-carboxylate peptidase</fullName>
        <ecNumber evidence="9">3.4.19.3</ecNumber>
    </recommendedName>
    <alternativeName>
        <fullName evidence="9">5-oxoprolyl-peptidase</fullName>
    </alternativeName>
    <alternativeName>
        <fullName evidence="9">Pyroglutamyl-peptidase I</fullName>
        <shortName evidence="9">PGP-I</shortName>
        <shortName evidence="9">Pyrase</shortName>
    </alternativeName>
</protein>
<evidence type="ECO:0000256" key="9">
    <source>
        <dbReference type="HAMAP-Rule" id="MF_00417"/>
    </source>
</evidence>
<evidence type="ECO:0000256" key="1">
    <source>
        <dbReference type="ARBA" id="ARBA00001770"/>
    </source>
</evidence>
<evidence type="ECO:0000256" key="5">
    <source>
        <dbReference type="ARBA" id="ARBA00022490"/>
    </source>
</evidence>
<accession>A0A395WCV2</accession>
<evidence type="ECO:0000256" key="3">
    <source>
        <dbReference type="ARBA" id="ARBA00004496"/>
    </source>
</evidence>
<comment type="similarity">
    <text evidence="4 9">Belongs to the peptidase C15 family.</text>
</comment>
<dbReference type="PANTHER" id="PTHR23402:SF1">
    <property type="entry name" value="PYROGLUTAMYL-PEPTIDASE I"/>
    <property type="match status" value="1"/>
</dbReference>
<dbReference type="GO" id="GO:0005829">
    <property type="term" value="C:cytosol"/>
    <property type="evidence" value="ECO:0007669"/>
    <property type="project" value="InterPro"/>
</dbReference>
<keyword evidence="6 9" id="KW-0645">Protease</keyword>
<dbReference type="CDD" id="cd00501">
    <property type="entry name" value="Peptidase_C15"/>
    <property type="match status" value="1"/>
</dbReference>
<proteinExistence type="inferred from homology"/>
<dbReference type="GO" id="GO:0006508">
    <property type="term" value="P:proteolysis"/>
    <property type="evidence" value="ECO:0007669"/>
    <property type="project" value="UniProtKB-KW"/>
</dbReference>
<evidence type="ECO:0000256" key="7">
    <source>
        <dbReference type="ARBA" id="ARBA00022801"/>
    </source>
</evidence>
<evidence type="ECO:0000256" key="6">
    <source>
        <dbReference type="ARBA" id="ARBA00022670"/>
    </source>
</evidence>
<name>A0A395WCV2_9FIRM</name>
<dbReference type="InterPro" id="IPR016125">
    <property type="entry name" value="Peptidase_C15-like"/>
</dbReference>
<reference evidence="11 12" key="1">
    <citation type="submission" date="2018-08" db="EMBL/GenBank/DDBJ databases">
        <title>A genome reference for cultivated species of the human gut microbiota.</title>
        <authorList>
            <person name="Zou Y."/>
            <person name="Xue W."/>
            <person name="Luo G."/>
        </authorList>
    </citation>
    <scope>NUCLEOTIDE SEQUENCE [LARGE SCALE GENOMIC DNA]</scope>
    <source>
        <strain evidence="11 12">AF15-20</strain>
    </source>
</reference>
<comment type="subunit">
    <text evidence="9">Homotetramer.</text>
</comment>
<dbReference type="InterPro" id="IPR033694">
    <property type="entry name" value="PGPEP1_Cys_AS"/>
</dbReference>
<comment type="subcellular location">
    <subcellularLocation>
        <location evidence="3 9">Cytoplasm</location>
    </subcellularLocation>
</comment>
<dbReference type="PANTHER" id="PTHR23402">
    <property type="entry name" value="PROTEASE FAMILY C15 PYROGLUTAMYL-PEPTIDASE I-RELATED"/>
    <property type="match status" value="1"/>
</dbReference>
<dbReference type="Gene3D" id="3.40.630.20">
    <property type="entry name" value="Peptidase C15, pyroglutamyl peptidase I-like"/>
    <property type="match status" value="1"/>
</dbReference>
<comment type="caution">
    <text evidence="11">The sequence shown here is derived from an EMBL/GenBank/DDBJ whole genome shotgun (WGS) entry which is preliminary data.</text>
</comment>
<dbReference type="SUPFAM" id="SSF53182">
    <property type="entry name" value="Pyrrolidone carboxyl peptidase (pyroglutamate aminopeptidase)"/>
    <property type="match status" value="1"/>
</dbReference>
<evidence type="ECO:0000256" key="4">
    <source>
        <dbReference type="ARBA" id="ARBA00006641"/>
    </source>
</evidence>
<dbReference type="RefSeq" id="WP_118324892.1">
    <property type="nucleotide sequence ID" value="NZ_CATXNH010000046.1"/>
</dbReference>
<keyword evidence="7 9" id="KW-0378">Hydrolase</keyword>
<dbReference type="HAMAP" id="MF_00417">
    <property type="entry name" value="Pyrrolid_peptidase"/>
    <property type="match status" value="1"/>
</dbReference>
<dbReference type="PIRSF" id="PIRSF015592">
    <property type="entry name" value="Prld-crbxl_pptds"/>
    <property type="match status" value="1"/>
</dbReference>
<dbReference type="InterPro" id="IPR000816">
    <property type="entry name" value="Peptidase_C15"/>
</dbReference>
<dbReference type="Pfam" id="PF01470">
    <property type="entry name" value="Peptidase_C15"/>
    <property type="match status" value="1"/>
</dbReference>
<dbReference type="EC" id="3.4.19.3" evidence="9"/>
<evidence type="ECO:0000256" key="8">
    <source>
        <dbReference type="ARBA" id="ARBA00022807"/>
    </source>
</evidence>
<dbReference type="InterPro" id="IPR029762">
    <property type="entry name" value="PGP-I_bact-type"/>
</dbReference>
<dbReference type="InterPro" id="IPR036440">
    <property type="entry name" value="Peptidase_C15-like_sf"/>
</dbReference>
<evidence type="ECO:0000256" key="10">
    <source>
        <dbReference type="PROSITE-ProRule" id="PRU10077"/>
    </source>
</evidence>
<dbReference type="EMBL" id="QRYQ01000005">
    <property type="protein sequence ID" value="RGU92646.1"/>
    <property type="molecule type" value="Genomic_DNA"/>
</dbReference>
<organism evidence="11 12">
    <name type="scientific">Holdemanella biformis</name>
    <dbReference type="NCBI Taxonomy" id="1735"/>
    <lineage>
        <taxon>Bacteria</taxon>
        <taxon>Bacillati</taxon>
        <taxon>Bacillota</taxon>
        <taxon>Erysipelotrichia</taxon>
        <taxon>Erysipelotrichales</taxon>
        <taxon>Erysipelotrichaceae</taxon>
        <taxon>Holdemanella</taxon>
    </lineage>
</organism>
<dbReference type="AlphaFoldDB" id="A0A395WCV2"/>
<evidence type="ECO:0000313" key="12">
    <source>
        <dbReference type="Proteomes" id="UP000265489"/>
    </source>
</evidence>
<dbReference type="NCBIfam" id="TIGR00504">
    <property type="entry name" value="pyro_pdase"/>
    <property type="match status" value="1"/>
</dbReference>
<dbReference type="FunFam" id="3.40.630.20:FF:000001">
    <property type="entry name" value="Pyrrolidone-carboxylate peptidase"/>
    <property type="match status" value="1"/>
</dbReference>
<sequence length="215" mass="23581">MKKVLITGFDPFGGEKINPAYEAVKLLPDEISGAKIIKKEIPTVFQKGPDAVYEEIQSSKPDYVLCIGQAGGRSQVTPEWVGINFRNARIADNEGNQPLQTSVVENGPEAYFTMLPVFRMVEKMKENGIPASVSYTAGTYVCNDVMYSVLHYCHTEFKDVKGGFMHVPFATEQTVNQPAGTPGMNLKDIAKAIELSVEAMLESDTDIKVVSGETH</sequence>
<keyword evidence="8 9" id="KW-0788">Thiol protease</keyword>
<dbReference type="NCBIfam" id="NF009676">
    <property type="entry name" value="PRK13197.1"/>
    <property type="match status" value="1"/>
</dbReference>
<dbReference type="PRINTS" id="PR00706">
    <property type="entry name" value="PYROGLUPTASE"/>
</dbReference>
<feature type="active site" evidence="9">
    <location>
        <position position="166"/>
    </location>
</feature>
<dbReference type="GeneID" id="66579625"/>
<feature type="active site" evidence="9">
    <location>
        <position position="79"/>
    </location>
</feature>
<evidence type="ECO:0000256" key="2">
    <source>
        <dbReference type="ARBA" id="ARBA00002280"/>
    </source>
</evidence>
<comment type="catalytic activity">
    <reaction evidence="1 9 10">
        <text>Release of an N-terminal pyroglutamyl group from a polypeptide, the second amino acid generally not being Pro.</text>
        <dbReference type="EC" id="3.4.19.3"/>
    </reaction>
</comment>
<feature type="active site" evidence="9 10">
    <location>
        <position position="142"/>
    </location>
</feature>
<keyword evidence="5 9" id="KW-0963">Cytoplasm</keyword>